<dbReference type="EMBL" id="GBXM01055650">
    <property type="protein sequence ID" value="JAH52927.1"/>
    <property type="molecule type" value="Transcribed_RNA"/>
</dbReference>
<reference evidence="1" key="2">
    <citation type="journal article" date="2015" name="Fish Shellfish Immunol.">
        <title>Early steps in the European eel (Anguilla anguilla)-Vibrio vulnificus interaction in the gills: Role of the RtxA13 toxin.</title>
        <authorList>
            <person name="Callol A."/>
            <person name="Pajuelo D."/>
            <person name="Ebbesson L."/>
            <person name="Teles M."/>
            <person name="MacKenzie S."/>
            <person name="Amaro C."/>
        </authorList>
    </citation>
    <scope>NUCLEOTIDE SEQUENCE</scope>
</reference>
<reference evidence="1" key="1">
    <citation type="submission" date="2014-11" db="EMBL/GenBank/DDBJ databases">
        <authorList>
            <person name="Amaro Gonzalez C."/>
        </authorList>
    </citation>
    <scope>NUCLEOTIDE SEQUENCE</scope>
</reference>
<dbReference type="AlphaFoldDB" id="A0A0E9THL4"/>
<protein>
    <submittedName>
        <fullName evidence="1">Uncharacterized protein</fullName>
    </submittedName>
</protein>
<accession>A0A0E9THL4</accession>
<proteinExistence type="predicted"/>
<organism evidence="1">
    <name type="scientific">Anguilla anguilla</name>
    <name type="common">European freshwater eel</name>
    <name type="synonym">Muraena anguilla</name>
    <dbReference type="NCBI Taxonomy" id="7936"/>
    <lineage>
        <taxon>Eukaryota</taxon>
        <taxon>Metazoa</taxon>
        <taxon>Chordata</taxon>
        <taxon>Craniata</taxon>
        <taxon>Vertebrata</taxon>
        <taxon>Euteleostomi</taxon>
        <taxon>Actinopterygii</taxon>
        <taxon>Neopterygii</taxon>
        <taxon>Teleostei</taxon>
        <taxon>Anguilliformes</taxon>
        <taxon>Anguillidae</taxon>
        <taxon>Anguilla</taxon>
    </lineage>
</organism>
<evidence type="ECO:0000313" key="1">
    <source>
        <dbReference type="EMBL" id="JAH52927.1"/>
    </source>
</evidence>
<sequence length="16" mass="1915">MNCLYSCSQLKCFDFI</sequence>
<name>A0A0E9THL4_ANGAN</name>